<keyword evidence="2" id="KW-1185">Reference proteome</keyword>
<protein>
    <submittedName>
        <fullName evidence="1">Uncharacterized protein</fullName>
    </submittedName>
</protein>
<organism evidence="1 2">
    <name type="scientific">Empedobacter falsenii</name>
    <dbReference type="NCBI Taxonomy" id="343874"/>
    <lineage>
        <taxon>Bacteria</taxon>
        <taxon>Pseudomonadati</taxon>
        <taxon>Bacteroidota</taxon>
        <taxon>Flavobacteriia</taxon>
        <taxon>Flavobacteriales</taxon>
        <taxon>Weeksellaceae</taxon>
        <taxon>Empedobacter</taxon>
    </lineage>
</organism>
<gene>
    <name evidence="1" type="ORF">FH779_08010</name>
</gene>
<evidence type="ECO:0000313" key="2">
    <source>
        <dbReference type="Proteomes" id="UP000510643"/>
    </source>
</evidence>
<dbReference type="KEGG" id="efal:FH779_08010"/>
<reference evidence="1 2" key="1">
    <citation type="submission" date="2019-06" db="EMBL/GenBank/DDBJ databases">
        <title>Emergence of pandrug resistant Empedobacter falsenii in China.</title>
        <authorList>
            <person name="Dong N."/>
            <person name="Chen S."/>
            <person name="Zhang R."/>
        </authorList>
    </citation>
    <scope>NUCLEOTIDE SEQUENCE [LARGE SCALE GENOMIC DNA]</scope>
    <source>
        <strain evidence="1 2">1681-1</strain>
    </source>
</reference>
<dbReference type="RefSeq" id="WP_180906662.1">
    <property type="nucleotide sequence ID" value="NZ_CP040908.1"/>
</dbReference>
<sequence length="282" mass="33084">MTEIIKLIKENKTEEIIQNYSESRFKIHELFVNVLKDNLIDDYENIDFESDKYQEEFIEGVEIFKTLVEADLQMEAMMFSTVLVFLGYKTGEFIHLLSNTAMSKGVYLSEISNFKIDARLRNSMQEFYNSMDENYLVPKANIAAAKTRVSQAIFNQITKAEFGNDMLQMGISYEQINEIQMSKNIYQGVMNDFESESVKLSSELFPEITQVDDRNENEIKVYKKAKELLEKITNTKTDEPKRVHINENVSDQQLVEEINKKNEKFNNNENRNLFSKFKKWLS</sequence>
<name>A0A7H9DTG5_9FLAO</name>
<dbReference type="EMBL" id="CP040908">
    <property type="protein sequence ID" value="QLL58026.1"/>
    <property type="molecule type" value="Genomic_DNA"/>
</dbReference>
<evidence type="ECO:0000313" key="1">
    <source>
        <dbReference type="EMBL" id="QLL58026.1"/>
    </source>
</evidence>
<proteinExistence type="predicted"/>
<dbReference type="GeneID" id="78401394"/>
<accession>A0A7H9DTG5</accession>
<dbReference type="AlphaFoldDB" id="A0A7H9DTG5"/>
<dbReference type="Proteomes" id="UP000510643">
    <property type="component" value="Chromosome"/>
</dbReference>